<dbReference type="Gene3D" id="2.60.40.4100">
    <property type="entry name" value="Zona pellucida, ZP-C domain"/>
    <property type="match status" value="1"/>
</dbReference>
<feature type="compositionally biased region" description="Low complexity" evidence="2">
    <location>
        <begin position="1362"/>
        <end position="1392"/>
    </location>
</feature>
<feature type="compositionally biased region" description="Polar residues" evidence="2">
    <location>
        <begin position="675"/>
        <end position="705"/>
    </location>
</feature>
<feature type="compositionally biased region" description="Polar residues" evidence="2">
    <location>
        <begin position="1424"/>
        <end position="1438"/>
    </location>
</feature>
<dbReference type="EMBL" id="BDGG01000001">
    <property type="protein sequence ID" value="GAU89517.1"/>
    <property type="molecule type" value="Genomic_DNA"/>
</dbReference>
<feature type="compositionally biased region" description="Polar residues" evidence="2">
    <location>
        <begin position="977"/>
        <end position="997"/>
    </location>
</feature>
<dbReference type="STRING" id="947166.A0A1D1UQH0"/>
<dbReference type="PANTHER" id="PTHR46560:SF5">
    <property type="entry name" value="CYPHER, ISOFORM B"/>
    <property type="match status" value="1"/>
</dbReference>
<evidence type="ECO:0000256" key="2">
    <source>
        <dbReference type="SAM" id="MobiDB-lite"/>
    </source>
</evidence>
<accession>A0A1D1UQH0</accession>
<protein>
    <recommendedName>
        <fullName evidence="5">ZP domain-containing protein</fullName>
    </recommendedName>
</protein>
<feature type="compositionally biased region" description="Polar residues" evidence="2">
    <location>
        <begin position="868"/>
        <end position="877"/>
    </location>
</feature>
<evidence type="ECO:0000259" key="5">
    <source>
        <dbReference type="PROSITE" id="PS51034"/>
    </source>
</evidence>
<feature type="compositionally biased region" description="Polar residues" evidence="2">
    <location>
        <begin position="1124"/>
        <end position="1147"/>
    </location>
</feature>
<feature type="compositionally biased region" description="Acidic residues" evidence="2">
    <location>
        <begin position="1301"/>
        <end position="1311"/>
    </location>
</feature>
<keyword evidence="3" id="KW-1133">Transmembrane helix</keyword>
<feature type="region of interest" description="Disordered" evidence="2">
    <location>
        <begin position="215"/>
        <end position="271"/>
    </location>
</feature>
<feature type="region of interest" description="Disordered" evidence="2">
    <location>
        <begin position="1093"/>
        <end position="1244"/>
    </location>
</feature>
<feature type="compositionally biased region" description="Low complexity" evidence="2">
    <location>
        <begin position="1277"/>
        <end position="1297"/>
    </location>
</feature>
<feature type="compositionally biased region" description="Polar residues" evidence="2">
    <location>
        <begin position="542"/>
        <end position="553"/>
    </location>
</feature>
<feature type="compositionally biased region" description="Low complexity" evidence="2">
    <location>
        <begin position="1097"/>
        <end position="1111"/>
    </location>
</feature>
<keyword evidence="3" id="KW-0812">Transmembrane</keyword>
<feature type="domain" description="ZP" evidence="5">
    <location>
        <begin position="1379"/>
        <end position="1635"/>
    </location>
</feature>
<feature type="compositionally biased region" description="Low complexity" evidence="2">
    <location>
        <begin position="961"/>
        <end position="976"/>
    </location>
</feature>
<dbReference type="OrthoDB" id="10068552at2759"/>
<keyword evidence="1" id="KW-1015">Disulfide bond</keyword>
<feature type="compositionally biased region" description="Low complexity" evidence="2">
    <location>
        <begin position="1186"/>
        <end position="1213"/>
    </location>
</feature>
<dbReference type="InterPro" id="IPR042235">
    <property type="entry name" value="ZP-C_dom"/>
</dbReference>
<feature type="region of interest" description="Disordered" evidence="2">
    <location>
        <begin position="470"/>
        <end position="1064"/>
    </location>
</feature>
<dbReference type="PANTHER" id="PTHR46560">
    <property type="entry name" value="CYPHER, ISOFORM B"/>
    <property type="match status" value="1"/>
</dbReference>
<feature type="compositionally biased region" description="Polar residues" evidence="2">
    <location>
        <begin position="220"/>
        <end position="232"/>
    </location>
</feature>
<feature type="compositionally biased region" description="Low complexity" evidence="2">
    <location>
        <begin position="735"/>
        <end position="750"/>
    </location>
</feature>
<feature type="signal peptide" evidence="4">
    <location>
        <begin position="1"/>
        <end position="19"/>
    </location>
</feature>
<gene>
    <name evidence="6" type="primary">RvY_02061-1</name>
    <name evidence="6" type="synonym">RvY_02061.1</name>
    <name evidence="6" type="ORF">RvY_02061</name>
</gene>
<feature type="compositionally biased region" description="Low complexity" evidence="2">
    <location>
        <begin position="556"/>
        <end position="577"/>
    </location>
</feature>
<sequence>MILRILICLLPILTKTVLGSPPSAKIQSINVNCEEDGMGVDIQFDQAFHGVIFSKNFFSTAGCNYVNNPGSDRVKFTIKSGQCGTVRGRQPDELPATASKRTRRDLTSHTLLASNSSAERQGRADVFGMDFGKIDKMLGFGGGFGGGGSGGFGHDPYEGSREDQPPPEAMEFTGGASQGSATDKPDQAAVSVGQNLNQQANYVQQPLQSAAGNVVGLYGQNGQPSRVSSMSFNGAPQPPPPPNPVNTGGPYGSFSQSQIPPGAYQGEVPSGPASYAAQTAALNQKVRIAGLPDIDPITGEEVTTTKAPVDDAYEDVTYAPPDAERVRLQPLMRSDTYAAPVQGAPAYATNTYGGQVPMLQTRQMDGQYGDPYAGKEMGSAMMGSQGGQGQYGGGMNQMPPMPQMQMPQVPQMPGGDAYGGGQPMGGYGGGMQMPQMPSADPYGGGQGMASMGGGYGGGMQMPQVPQMPSADPYGGAGGMNGGGQGMQMPYGGGMPPMPQEMNQAASYGGEQPGQQPHQQTGPSYGTNQQQINQQQNYGSNQAGYQHSASNFHDSSYRSQNNNNNNAAAPQSYSSSNQLSPASSYNSADVPPPDQHDIDFVKIASAGTPRPSPRRTTPPVGEVTAVEDNGEEDDNDYLPATTVTSRRTTRPTSATTKRRVATTTEADYDDDEQYLPATTSQKPSMSNKGFLTVISTNDDVDGSNSKKAVGGPLPALRATLQKDTKSSSKVAQSKPSVNIQSESVQSSSSSNMGNADYSGNPAGMTEPKEPKDQYDARHESMGEGQSAGIGYKEPAGQFNQEPSFGYKEPKGLGYDQRYDQMGNADLSAGGKEPNMGYHEPAGQFNSEPKFGYNEPAGQFGQEPKFGYNEPSSGMSNLDLSAGGKEPGFGYREPSFGYNEPSFGYREPGQGLAGQDLSAGPPGGGVQGRRTASYQPAVPQAPAYGGVGTVGNAYGNNGGNSGYNGNTGSSSSSSSNGARDTSGSGYASSNLGSGLTNTASSGHKSWSKHSGGSGSNDGYDSSMPTAAKSAGAASGAPLPGGGYISAEGVMHHNGAQQSSRGAAVVSGPKVVVASAKGGEMRLNGVVQAAAGIPKGQVNQQAKTQQQASSQTSEATDEEEDDDDKVSTSQGQGPATSTNAARSSVSQSGKNVAVGGSASAGSRNPGSQQFAASVPGGSTSSSGNAQRQNSGGSRSNNGHGSSMSAAAKSAGDSSGAPLPGGGFISAEGVMHHNGAQQSSRGAAVVSGPKVVVASAKGGEMRLNGVVQAAAGILADRRAKVNQAKGQVNQQAKAQQQASSQTSEATDEEEGDDDGMSTPQGQGPAASANAARSSVSQSGQNVAVGGSASAGSRTSGSQQFAASVPGGSTSSSGQKSGASLSSQSSQSSQSSRQSSGNPKQAAASSSFEDDLEDSDDSQRIMSGVATRNGKSSSMQTSNSNRAAISDKDATDGGYIENVIVIQNDPLVQEVWDAARAIRCEWRSNYKKTVSTKERIALTEVQTMRFAGDDIEVWMEIQAGKGPWADPVSNIVPIGHTMTLLIGANDPKHEFDLRVGRCIAHDGTGKTQIDLTDENGCVVRDRIMGKFDKARNWGAESATIAFAHFSAFKFPETTKVFIECDVEVCKRGCSEMCAAGSKSAKLPASSTSRHVGLSSASQNSQSQLQGQAQSQPGPLGQKFRAKRSVKTDTDSLMVKNHYEAVSQADLSFNIDLRVPNGTIVYAGIRQNRDDYCISRGGFGIAVGIVLMVILISTIVSVFLCIRFRNQRPLLLPHD</sequence>
<feature type="compositionally biased region" description="Low complexity" evidence="2">
    <location>
        <begin position="508"/>
        <end position="541"/>
    </location>
</feature>
<dbReference type="InterPro" id="IPR055355">
    <property type="entry name" value="ZP-C"/>
</dbReference>
<dbReference type="Proteomes" id="UP000186922">
    <property type="component" value="Unassembled WGS sequence"/>
</dbReference>
<feature type="region of interest" description="Disordered" evidence="2">
    <location>
        <begin position="1276"/>
        <end position="1443"/>
    </location>
</feature>
<dbReference type="InterPro" id="IPR001507">
    <property type="entry name" value="ZP_dom"/>
</dbReference>
<feature type="compositionally biased region" description="Gly residues" evidence="2">
    <location>
        <begin position="474"/>
        <end position="494"/>
    </location>
</feature>
<feature type="compositionally biased region" description="Polar residues" evidence="2">
    <location>
        <begin position="1156"/>
        <end position="1185"/>
    </location>
</feature>
<feature type="compositionally biased region" description="Low complexity" evidence="2">
    <location>
        <begin position="638"/>
        <end position="664"/>
    </location>
</feature>
<evidence type="ECO:0000313" key="7">
    <source>
        <dbReference type="Proteomes" id="UP000186922"/>
    </source>
</evidence>
<feature type="compositionally biased region" description="Low complexity" evidence="2">
    <location>
        <begin position="998"/>
        <end position="1035"/>
    </location>
</feature>
<evidence type="ECO:0000256" key="4">
    <source>
        <dbReference type="SAM" id="SignalP"/>
    </source>
</evidence>
<evidence type="ECO:0000256" key="1">
    <source>
        <dbReference type="ARBA" id="ARBA00023157"/>
    </source>
</evidence>
<feature type="region of interest" description="Disordered" evidence="2">
    <location>
        <begin position="147"/>
        <end position="189"/>
    </location>
</feature>
<evidence type="ECO:0000256" key="3">
    <source>
        <dbReference type="SAM" id="Phobius"/>
    </source>
</evidence>
<feature type="region of interest" description="Disordered" evidence="2">
    <location>
        <begin position="1637"/>
        <end position="1675"/>
    </location>
</feature>
<evidence type="ECO:0000313" key="6">
    <source>
        <dbReference type="EMBL" id="GAU89517.1"/>
    </source>
</evidence>
<organism evidence="6 7">
    <name type="scientific">Ramazzottius varieornatus</name>
    <name type="common">Water bear</name>
    <name type="synonym">Tardigrade</name>
    <dbReference type="NCBI Taxonomy" id="947166"/>
    <lineage>
        <taxon>Eukaryota</taxon>
        <taxon>Metazoa</taxon>
        <taxon>Ecdysozoa</taxon>
        <taxon>Tardigrada</taxon>
        <taxon>Eutardigrada</taxon>
        <taxon>Parachela</taxon>
        <taxon>Hypsibioidea</taxon>
        <taxon>Ramazzottiidae</taxon>
        <taxon>Ramazzottius</taxon>
    </lineage>
</organism>
<dbReference type="Pfam" id="PF00100">
    <property type="entry name" value="Zona_pellucida"/>
    <property type="match status" value="1"/>
</dbReference>
<feature type="compositionally biased region" description="Polar residues" evidence="2">
    <location>
        <begin position="108"/>
        <end position="119"/>
    </location>
</feature>
<proteinExistence type="predicted"/>
<keyword evidence="4" id="KW-0732">Signal</keyword>
<reference evidence="6 7" key="1">
    <citation type="journal article" date="2016" name="Nat. Commun.">
        <title>Extremotolerant tardigrade genome and improved radiotolerance of human cultured cells by tardigrade-unique protein.</title>
        <authorList>
            <person name="Hashimoto T."/>
            <person name="Horikawa D.D."/>
            <person name="Saito Y."/>
            <person name="Kuwahara H."/>
            <person name="Kozuka-Hata H."/>
            <person name="Shin-I T."/>
            <person name="Minakuchi Y."/>
            <person name="Ohishi K."/>
            <person name="Motoyama A."/>
            <person name="Aizu T."/>
            <person name="Enomoto A."/>
            <person name="Kondo K."/>
            <person name="Tanaka S."/>
            <person name="Hara Y."/>
            <person name="Koshikawa S."/>
            <person name="Sagara H."/>
            <person name="Miura T."/>
            <person name="Yokobori S."/>
            <person name="Miyagawa K."/>
            <person name="Suzuki Y."/>
            <person name="Kubo T."/>
            <person name="Oyama M."/>
            <person name="Kohara Y."/>
            <person name="Fujiyama A."/>
            <person name="Arakawa K."/>
            <person name="Katayama T."/>
            <person name="Toyoda A."/>
            <person name="Kunieda T."/>
        </authorList>
    </citation>
    <scope>NUCLEOTIDE SEQUENCE [LARGE SCALE GENOMIC DNA]</scope>
    <source>
        <strain evidence="6 7">YOKOZUNA-1</strain>
    </source>
</reference>
<feature type="region of interest" description="Disordered" evidence="2">
    <location>
        <begin position="87"/>
        <end position="119"/>
    </location>
</feature>
<dbReference type="PROSITE" id="PS51034">
    <property type="entry name" value="ZP_2"/>
    <property type="match status" value="1"/>
</dbReference>
<feature type="compositionally biased region" description="Basic and acidic residues" evidence="2">
    <location>
        <begin position="155"/>
        <end position="164"/>
    </location>
</feature>
<keyword evidence="7" id="KW-1185">Reference proteome</keyword>
<name>A0A1D1UQH0_RAMVA</name>
<feature type="transmembrane region" description="Helical" evidence="3">
    <location>
        <begin position="1733"/>
        <end position="1756"/>
    </location>
</feature>
<keyword evidence="3" id="KW-0472">Membrane</keyword>
<feature type="compositionally biased region" description="Low complexity" evidence="2">
    <location>
        <begin position="1647"/>
        <end position="1672"/>
    </location>
</feature>
<feature type="compositionally biased region" description="Basic and acidic residues" evidence="2">
    <location>
        <begin position="765"/>
        <end position="780"/>
    </location>
</feature>
<feature type="chain" id="PRO_5008897492" description="ZP domain-containing protein" evidence="4">
    <location>
        <begin position="20"/>
        <end position="1769"/>
    </location>
</feature>
<comment type="caution">
    <text evidence="6">The sequence shown here is derived from an EMBL/GenBank/DDBJ whole genome shotgun (WGS) entry which is preliminary data.</text>
</comment>
<feature type="compositionally biased region" description="Low complexity" evidence="2">
    <location>
        <begin position="1321"/>
        <end position="1355"/>
    </location>
</feature>
<feature type="compositionally biased region" description="Acidic residues" evidence="2">
    <location>
        <begin position="1112"/>
        <end position="1121"/>
    </location>
</feature>